<sequence length="85" mass="10215">MAAWGMSEVSARMFCENDVMWYDENDVMWYDENVSLRYLYGLDKGKERFEFCMKAGLIANRYECGKDMKLVERHDISDGFEWRCK</sequence>
<keyword evidence="2" id="KW-1185">Reference proteome</keyword>
<accession>A0A8X6LCR7</accession>
<proteinExistence type="predicted"/>
<organism evidence="1 2">
    <name type="scientific">Trichonephila clavata</name>
    <name type="common">Joro spider</name>
    <name type="synonym">Nephila clavata</name>
    <dbReference type="NCBI Taxonomy" id="2740835"/>
    <lineage>
        <taxon>Eukaryota</taxon>
        <taxon>Metazoa</taxon>
        <taxon>Ecdysozoa</taxon>
        <taxon>Arthropoda</taxon>
        <taxon>Chelicerata</taxon>
        <taxon>Arachnida</taxon>
        <taxon>Araneae</taxon>
        <taxon>Araneomorphae</taxon>
        <taxon>Entelegynae</taxon>
        <taxon>Araneoidea</taxon>
        <taxon>Nephilidae</taxon>
        <taxon>Trichonephila</taxon>
    </lineage>
</organism>
<comment type="caution">
    <text evidence="1">The sequence shown here is derived from an EMBL/GenBank/DDBJ whole genome shotgun (WGS) entry which is preliminary data.</text>
</comment>
<protein>
    <submittedName>
        <fullName evidence="1">Uncharacterized protein</fullName>
    </submittedName>
</protein>
<dbReference type="AlphaFoldDB" id="A0A8X6LCR7"/>
<dbReference type="OrthoDB" id="6629194at2759"/>
<dbReference type="Proteomes" id="UP000887116">
    <property type="component" value="Unassembled WGS sequence"/>
</dbReference>
<dbReference type="EMBL" id="BMAO01005956">
    <property type="protein sequence ID" value="GFR04960.1"/>
    <property type="molecule type" value="Genomic_DNA"/>
</dbReference>
<gene>
    <name evidence="1" type="ORF">TNCT_167841</name>
</gene>
<reference evidence="1" key="1">
    <citation type="submission" date="2020-07" db="EMBL/GenBank/DDBJ databases">
        <title>Multicomponent nature underlies the extraordinary mechanical properties of spider dragline silk.</title>
        <authorList>
            <person name="Kono N."/>
            <person name="Nakamura H."/>
            <person name="Mori M."/>
            <person name="Yoshida Y."/>
            <person name="Ohtoshi R."/>
            <person name="Malay A.D."/>
            <person name="Moran D.A.P."/>
            <person name="Tomita M."/>
            <person name="Numata K."/>
            <person name="Arakawa K."/>
        </authorList>
    </citation>
    <scope>NUCLEOTIDE SEQUENCE</scope>
</reference>
<evidence type="ECO:0000313" key="2">
    <source>
        <dbReference type="Proteomes" id="UP000887116"/>
    </source>
</evidence>
<evidence type="ECO:0000313" key="1">
    <source>
        <dbReference type="EMBL" id="GFR04960.1"/>
    </source>
</evidence>
<name>A0A8X6LCR7_TRICU</name>